<comment type="caution">
    <text evidence="2">The sequence shown here is derived from an EMBL/GenBank/DDBJ whole genome shotgun (WGS) entry which is preliminary data.</text>
</comment>
<gene>
    <name evidence="2" type="ORF">SMACR_00475</name>
</gene>
<feature type="region of interest" description="Disordered" evidence="1">
    <location>
        <begin position="1062"/>
        <end position="1083"/>
    </location>
</feature>
<dbReference type="EMBL" id="NMPR01000012">
    <property type="protein sequence ID" value="KAA8635379.1"/>
    <property type="molecule type" value="Genomic_DNA"/>
</dbReference>
<sequence>MSTDRMAETGTDTAKALVPSAVHITRISHESKAPSITDDKPKAKRRRAVDAVHDPSVSTKDICVQLEIPIEDDPRTDLETFSRFKRLGRFNDAKEFFDTQLDNFRTTPYIFVQYAEMLFAAGDLNGFRQLVYPDDFFHIGTALPNNELAANFELMKFLAQPLLGDYPAAIMQVVRTIFTFLKTETLWGSTEIQLYTLCLQVIKLMQNSSGQAICPEDDDCQVATDITNWSEMYIRLLGEHRIWDFRDLFVTTISVYGWQRTASLIFGPRHIFDILEGMNQDWRQSQTDESMVLGLLDLFTSLILQNSATEKRQITELLCIYSRSLAETIQTISLEHMKTRPFIQWILAKTLAGMSAIPQCSDGRILEDFPGLLIDLGDNGVHLPIFVPVRHSEKPDWDMFRNQANAAEIRSIEVAIQAATDIGDYALQSLGLKILVLHSKDPGGVLEALASLQLSKLGDREGFLQTCLSKYLTLRHREDEENLLESFKKVENSSKGFQNKSFIHPTFLWARDVICGHLEAQTLGELEKSAVWWLDLDAYSTKLPRYVVDFVNQNLGSTLSSSKRSISAMQLGKGAAQSEQTSEDNQISGARNRHDQGRQANREGPMPTSGNFNFNHPSAFNYLESDSALASLLYAPKAPVHTVNSLMNPHGCAEGQPDNDNHSGIGARPFVERVDSAPTDNSHALRLKSCTIKDTATVQHTSDQIAINSDSCQSDDGGELITSVRINEGLPELDFSPSLLDSNTLTVTITSKTDPTISNIYVVDKNGVAKGAMHADIEPSTKLDDTQPQSRKVDDSDNSQSDDGSKLSTSIRVNKGWPKLEFSPSLLDNNTLTVTLTSKTDPTKSTIFVVDENGVAQSAMDGNIEPPTKIHDAQPDSQKVELGSPKRTTPGPGKLAGEAGMTPRKVSNPVMVKDRRLTQDRLPHALRRQHQRDENLASQLKIQQTEAEATQLRGHQMAFGHNDRTGYIPGSPVPLRPITRTLSDRFQLNQGIVRTSSWPTSMPPTAEYDSHWYHKRMTRESSKTRDSSKARDSSKTRNSSKTRAARRARISKEVLDLLNEESVSKNRRRGSVTAYNDPNSAEHSVVDGYDLNMENLETLSDEVDQEDGPALLESIPDRMKGVPQPPSRRKVQINEGQHERTIATAVPTAAGAAKADSKERTGEGYFKTPFSMKAKGKEEKASQVRGLSEPGTRRKPMSVSIQTEEEDEKEERNEQVKANIESAEQEGRSRKEEEAKLAKENAKLDEEAAELEMLRFKRVKTPGLFTVREQNRLEILATKFEERGDSFATARPGW</sequence>
<feature type="region of interest" description="Disordered" evidence="1">
    <location>
        <begin position="1151"/>
        <end position="1241"/>
    </location>
</feature>
<dbReference type="VEuPathDB" id="FungiDB:SMAC_00475"/>
<reference evidence="2 3" key="1">
    <citation type="submission" date="2017-07" db="EMBL/GenBank/DDBJ databases">
        <title>Genome sequence of the Sordaria macrospora wild type strain R19027.</title>
        <authorList>
            <person name="Nowrousian M."/>
            <person name="Teichert I."/>
            <person name="Kueck U."/>
        </authorList>
    </citation>
    <scope>NUCLEOTIDE SEQUENCE [LARGE SCALE GENOMIC DNA]</scope>
    <source>
        <strain evidence="2 3">R19027</strain>
        <tissue evidence="2">Mycelium</tissue>
    </source>
</reference>
<feature type="compositionally biased region" description="Polar residues" evidence="1">
    <location>
        <begin position="577"/>
        <end position="589"/>
    </location>
</feature>
<feature type="region of interest" description="Disordered" evidence="1">
    <location>
        <begin position="865"/>
        <end position="902"/>
    </location>
</feature>
<protein>
    <submittedName>
        <fullName evidence="2">Uncharacterized protein</fullName>
    </submittedName>
</protein>
<feature type="region of interest" description="Disordered" evidence="1">
    <location>
        <begin position="773"/>
        <end position="810"/>
    </location>
</feature>
<feature type="region of interest" description="Disordered" evidence="1">
    <location>
        <begin position="570"/>
        <end position="613"/>
    </location>
</feature>
<feature type="compositionally biased region" description="Basic and acidic residues" evidence="1">
    <location>
        <begin position="1008"/>
        <end position="1035"/>
    </location>
</feature>
<feature type="compositionally biased region" description="Polar residues" evidence="1">
    <location>
        <begin position="1073"/>
        <end position="1082"/>
    </location>
</feature>
<feature type="compositionally biased region" description="Basic and acidic residues" evidence="1">
    <location>
        <begin position="592"/>
        <end position="601"/>
    </location>
</feature>
<feature type="compositionally biased region" description="Basic and acidic residues" evidence="1">
    <location>
        <begin position="1225"/>
        <end position="1241"/>
    </location>
</feature>
<feature type="region of interest" description="Disordered" evidence="1">
    <location>
        <begin position="995"/>
        <end position="1050"/>
    </location>
</feature>
<feature type="compositionally biased region" description="Basic residues" evidence="1">
    <location>
        <begin position="1038"/>
        <end position="1049"/>
    </location>
</feature>
<feature type="region of interest" description="Disordered" evidence="1">
    <location>
        <begin position="1115"/>
        <end position="1136"/>
    </location>
</feature>
<evidence type="ECO:0000256" key="1">
    <source>
        <dbReference type="SAM" id="MobiDB-lite"/>
    </source>
</evidence>
<organism evidence="2 3">
    <name type="scientific">Sordaria macrospora</name>
    <dbReference type="NCBI Taxonomy" id="5147"/>
    <lineage>
        <taxon>Eukaryota</taxon>
        <taxon>Fungi</taxon>
        <taxon>Dikarya</taxon>
        <taxon>Ascomycota</taxon>
        <taxon>Pezizomycotina</taxon>
        <taxon>Sordariomycetes</taxon>
        <taxon>Sordariomycetidae</taxon>
        <taxon>Sordariales</taxon>
        <taxon>Sordariaceae</taxon>
        <taxon>Sordaria</taxon>
    </lineage>
</organism>
<evidence type="ECO:0000313" key="3">
    <source>
        <dbReference type="Proteomes" id="UP000433876"/>
    </source>
</evidence>
<name>A0A8S9A0I1_SORMA</name>
<dbReference type="Proteomes" id="UP000433876">
    <property type="component" value="Unassembled WGS sequence"/>
</dbReference>
<proteinExistence type="predicted"/>
<accession>A0A8S9A0I1</accession>
<feature type="compositionally biased region" description="Basic and acidic residues" evidence="1">
    <location>
        <begin position="773"/>
        <end position="795"/>
    </location>
</feature>
<evidence type="ECO:0000313" key="2">
    <source>
        <dbReference type="EMBL" id="KAA8635379.1"/>
    </source>
</evidence>